<gene>
    <name evidence="6" type="ORF">AMORRO_LOCUS6297</name>
</gene>
<dbReference type="Pfam" id="PF25171">
    <property type="entry name" value="Beta-prop_WDR36-Utp21_1st"/>
    <property type="match status" value="1"/>
</dbReference>
<dbReference type="InterPro" id="IPR020472">
    <property type="entry name" value="WD40_PAC1"/>
</dbReference>
<proteinExistence type="predicted"/>
<dbReference type="Pfam" id="PF04192">
    <property type="entry name" value="Utp21"/>
    <property type="match status" value="1"/>
</dbReference>
<evidence type="ECO:0000256" key="1">
    <source>
        <dbReference type="ARBA" id="ARBA00022574"/>
    </source>
</evidence>
<keyword evidence="7" id="KW-1185">Reference proteome</keyword>
<dbReference type="Proteomes" id="UP000789342">
    <property type="component" value="Unassembled WGS sequence"/>
</dbReference>
<dbReference type="SMART" id="SM00320">
    <property type="entry name" value="WD40"/>
    <property type="match status" value="11"/>
</dbReference>
<dbReference type="InterPro" id="IPR015943">
    <property type="entry name" value="WD40/YVTN_repeat-like_dom_sf"/>
</dbReference>
<feature type="repeat" description="WD" evidence="3">
    <location>
        <begin position="565"/>
        <end position="606"/>
    </location>
</feature>
<evidence type="ECO:0000313" key="7">
    <source>
        <dbReference type="Proteomes" id="UP000789342"/>
    </source>
</evidence>
<comment type="caution">
    <text evidence="6">The sequence shown here is derived from an EMBL/GenBank/DDBJ whole genome shotgun (WGS) entry which is preliminary data.</text>
</comment>
<feature type="domain" description="WDR36/Utp21 N-terminal" evidence="5">
    <location>
        <begin position="57"/>
        <end position="314"/>
    </location>
</feature>
<dbReference type="InterPro" id="IPR007319">
    <property type="entry name" value="WDR36/Utp21_C"/>
</dbReference>
<evidence type="ECO:0000256" key="3">
    <source>
        <dbReference type="PROSITE-ProRule" id="PRU00221"/>
    </source>
</evidence>
<dbReference type="CDD" id="cd00200">
    <property type="entry name" value="WD40"/>
    <property type="match status" value="1"/>
</dbReference>
<dbReference type="PRINTS" id="PR00320">
    <property type="entry name" value="GPROTEINBRPT"/>
</dbReference>
<name>A0A9N9FWC7_9GLOM</name>
<dbReference type="GO" id="GO:0034388">
    <property type="term" value="C:Pwp2p-containing subcomplex of 90S preribosome"/>
    <property type="evidence" value="ECO:0007669"/>
    <property type="project" value="TreeGrafter"/>
</dbReference>
<keyword evidence="1 3" id="KW-0853">WD repeat</keyword>
<sequence length="893" mass="101021">MSKKQRLLPHKDIEPLEGSLLKSKSLQSRIFQSFRAIGYVANEVPFDIQARGQVFFITTSVGNSFHVYDCGKLGTTTESPITALASFGDSTFVACSEEVVEYKGAIVHARYPTGHQQSVFSMLIFGNWLIVLTDDNFMIVWDHVLREKHAEIPFDDDFTITAIIHPSTYLNKVLIGSRQGNMQLWNVNSKKSIYSFASFGISITFLAQSPVVDVVAVGLLDGMIVLHNIRLDERIISYKQEGRVTSISFRTDDYHIMASSNMYGDIALWDLDEKRLSHVIRGAHEGLIPSIKFLNGQPILISSGADNSIKWVFDSVDGVEPRLLKSRSGHHASPTNIQYYDSDGHFILSTAGDRSLRAFSIVRDSQSVELSQGSLIKKAKKTTGALKNLDALKLPQIIRFSASKQKEWDNIITCHINDSGARTWSFQSKVIGKHVLRTLDGTHIKAVNISACGNFCFIGSSSGAIEMYNMQSGIHRKTFAGEEKHTKAISGLASDSNNRILISSSLDGTVKIWDFKTAKVLHIIKIMSPITSLKFHTENDLLAIVSDDLCIRVIDVETRKIIREFWGHQNRITDLTFSPDGRWIISASLDATIRTWDLPTSHLVDIFEVENVVTSMTFSPKGDFLATAHVDLFGIYLWANRTQFSNVTLRRITDDEVISVELPTTSGIDGDIDADSEGEDKKSFETPEQLTEQMITLSSLPKSKWQNLLNLDTIKKRNKPKEPPKVPEKAPFFLPTLPGVDPKFIPVLDHDNSDSKKNEKAIKLGDLKMETEFMKILKNDHSKGEYTEFFNFAKTMNPPAIDFELRSFSLNNDFEDLKYFLDAIRSRIESRKDFELVQVYLNRFLKIYGDIIVNNPEHFRNHLEEILSKHTKEWARVEELIHYNNCVLSFFRR</sequence>
<feature type="repeat" description="WD" evidence="3">
    <location>
        <begin position="482"/>
        <end position="523"/>
    </location>
</feature>
<evidence type="ECO:0000259" key="5">
    <source>
        <dbReference type="Pfam" id="PF25171"/>
    </source>
</evidence>
<dbReference type="PROSITE" id="PS00678">
    <property type="entry name" value="WD_REPEATS_1"/>
    <property type="match status" value="2"/>
</dbReference>
<accession>A0A9N9FWC7</accession>
<dbReference type="SUPFAM" id="SSF50978">
    <property type="entry name" value="WD40 repeat-like"/>
    <property type="match status" value="1"/>
</dbReference>
<dbReference type="PROSITE" id="PS50082">
    <property type="entry name" value="WD_REPEATS_2"/>
    <property type="match status" value="2"/>
</dbReference>
<dbReference type="InterPro" id="IPR011047">
    <property type="entry name" value="Quinoprotein_ADH-like_sf"/>
</dbReference>
<reference evidence="6" key="1">
    <citation type="submission" date="2021-06" db="EMBL/GenBank/DDBJ databases">
        <authorList>
            <person name="Kallberg Y."/>
            <person name="Tangrot J."/>
            <person name="Rosling A."/>
        </authorList>
    </citation>
    <scope>NUCLEOTIDE SEQUENCE</scope>
    <source>
        <strain evidence="6">CL551</strain>
    </source>
</reference>
<dbReference type="SUPFAM" id="SSF50998">
    <property type="entry name" value="Quinoprotein alcohol dehydrogenase-like"/>
    <property type="match status" value="1"/>
</dbReference>
<dbReference type="EMBL" id="CAJVPV010004130">
    <property type="protein sequence ID" value="CAG8567238.1"/>
    <property type="molecule type" value="Genomic_DNA"/>
</dbReference>
<dbReference type="AlphaFoldDB" id="A0A9N9FWC7"/>
<dbReference type="InterPro" id="IPR036322">
    <property type="entry name" value="WD40_repeat_dom_sf"/>
</dbReference>
<dbReference type="InterPro" id="IPR001680">
    <property type="entry name" value="WD40_rpt"/>
</dbReference>
<dbReference type="Pfam" id="PF25168">
    <property type="entry name" value="Beta-prop_WDR36-Utp21_2nd"/>
    <property type="match status" value="1"/>
</dbReference>
<protein>
    <submittedName>
        <fullName evidence="6">8534_t:CDS:1</fullName>
    </submittedName>
</protein>
<evidence type="ECO:0000256" key="2">
    <source>
        <dbReference type="ARBA" id="ARBA00022737"/>
    </source>
</evidence>
<dbReference type="PANTHER" id="PTHR22840">
    <property type="entry name" value="WD REPEAT-CONTAINING PROTEIN 36"/>
    <property type="match status" value="1"/>
</dbReference>
<dbReference type="InterPro" id="IPR019775">
    <property type="entry name" value="WD40_repeat_CS"/>
</dbReference>
<keyword evidence="2" id="KW-0677">Repeat</keyword>
<dbReference type="GO" id="GO:0032040">
    <property type="term" value="C:small-subunit processome"/>
    <property type="evidence" value="ECO:0007669"/>
    <property type="project" value="InterPro"/>
</dbReference>
<dbReference type="FunFam" id="2.130.10.10:FF:000200">
    <property type="entry name" value="U3 small nucleolar RNA-associated protein 21"/>
    <property type="match status" value="1"/>
</dbReference>
<organism evidence="6 7">
    <name type="scientific">Acaulospora morrowiae</name>
    <dbReference type="NCBI Taxonomy" id="94023"/>
    <lineage>
        <taxon>Eukaryota</taxon>
        <taxon>Fungi</taxon>
        <taxon>Fungi incertae sedis</taxon>
        <taxon>Mucoromycota</taxon>
        <taxon>Glomeromycotina</taxon>
        <taxon>Glomeromycetes</taxon>
        <taxon>Diversisporales</taxon>
        <taxon>Acaulosporaceae</taxon>
        <taxon>Acaulospora</taxon>
    </lineage>
</organism>
<feature type="domain" description="WDR36/Utp21 C-terminal" evidence="4">
    <location>
        <begin position="688"/>
        <end position="892"/>
    </location>
</feature>
<dbReference type="Gene3D" id="2.130.10.10">
    <property type="entry name" value="YVTN repeat-like/Quinoprotein amine dehydrogenase"/>
    <property type="match status" value="2"/>
</dbReference>
<dbReference type="InterPro" id="IPR059157">
    <property type="entry name" value="WDR36-Utp21_N"/>
</dbReference>
<evidence type="ECO:0000313" key="6">
    <source>
        <dbReference type="EMBL" id="CAG8567238.1"/>
    </source>
</evidence>
<dbReference type="OrthoDB" id="10250769at2759"/>
<dbReference type="PROSITE" id="PS50294">
    <property type="entry name" value="WD_REPEATS_REGION"/>
    <property type="match status" value="2"/>
</dbReference>
<dbReference type="GO" id="GO:0006364">
    <property type="term" value="P:rRNA processing"/>
    <property type="evidence" value="ECO:0007669"/>
    <property type="project" value="InterPro"/>
</dbReference>
<dbReference type="PANTHER" id="PTHR22840:SF12">
    <property type="entry name" value="WD REPEAT-CONTAINING PROTEIN 36"/>
    <property type="match status" value="1"/>
</dbReference>
<evidence type="ECO:0000259" key="4">
    <source>
        <dbReference type="Pfam" id="PF04192"/>
    </source>
</evidence>